<comment type="caution">
    <text evidence="1">The sequence shown here is derived from an EMBL/GenBank/DDBJ whole genome shotgun (WGS) entry which is preliminary data.</text>
</comment>
<protein>
    <recommendedName>
        <fullName evidence="3">DUF91 domain-containing protein</fullName>
    </recommendedName>
</protein>
<keyword evidence="2" id="KW-1185">Reference proteome</keyword>
<organism evidence="1 2">
    <name type="scientific">Intestinibacter bartlettii</name>
    <dbReference type="NCBI Taxonomy" id="261299"/>
    <lineage>
        <taxon>Bacteria</taxon>
        <taxon>Bacillati</taxon>
        <taxon>Bacillota</taxon>
        <taxon>Clostridia</taxon>
        <taxon>Peptostreptococcales</taxon>
        <taxon>Peptostreptococcaceae</taxon>
        <taxon>Intestinibacter</taxon>
    </lineage>
</organism>
<gene>
    <name evidence="1" type="ORF">KQI20_04560</name>
</gene>
<sequence length="368" mass="42601">MSGSIFVVSEDNKILELKESKYENEAIFQELIEKYPNILAGDQISPDNPRKWIFIAREMGVPGEDGGSDRWFLDHLFIDQDAIPTFVEVKRSSDTRIRREVVGQMLDYAANAIKYWSIDTIRDLYEQQNKSICDELDIDEKSENLFWNNVESNLKEGKIRLLFVADEIPDSLKNIIQFLNNQMVNTEVLGVEIKQFESDCKIKTFVPTIIGKTSSSIAVKNKTSWTEEGFLMAVKDVDEELVDVCNAILAGFRSFGCEINWGKGKKSPSFVPSYTKKQENRLFAVYAYPSSVKMEIYFKFYKEPYFNQDKKQEIKEKLNEIFEISLNDSDLLTRPSIYIDKLKDKDKMRSFLDYFKELVKGLKASPNN</sequence>
<accession>A0ABS6DV46</accession>
<dbReference type="EMBL" id="JAHLOQ010000008">
    <property type="protein sequence ID" value="MBU5335706.1"/>
    <property type="molecule type" value="Genomic_DNA"/>
</dbReference>
<evidence type="ECO:0008006" key="3">
    <source>
        <dbReference type="Google" id="ProtNLM"/>
    </source>
</evidence>
<evidence type="ECO:0000313" key="1">
    <source>
        <dbReference type="EMBL" id="MBU5335706.1"/>
    </source>
</evidence>
<reference evidence="1 2" key="1">
    <citation type="submission" date="2021-06" db="EMBL/GenBank/DDBJ databases">
        <authorList>
            <person name="Sun Q."/>
            <person name="Li D."/>
        </authorList>
    </citation>
    <scope>NUCLEOTIDE SEQUENCE [LARGE SCALE GENOMIC DNA]</scope>
    <source>
        <strain evidence="1 2">N19</strain>
    </source>
</reference>
<dbReference type="RefSeq" id="WP_216568845.1">
    <property type="nucleotide sequence ID" value="NZ_JAHLOQ010000008.1"/>
</dbReference>
<name>A0ABS6DV46_9FIRM</name>
<dbReference type="Proteomes" id="UP001196301">
    <property type="component" value="Unassembled WGS sequence"/>
</dbReference>
<proteinExistence type="predicted"/>
<evidence type="ECO:0000313" key="2">
    <source>
        <dbReference type="Proteomes" id="UP001196301"/>
    </source>
</evidence>